<accession>A0ABW3AKR2</accession>
<comment type="caution">
    <text evidence="2">The sequence shown here is derived from an EMBL/GenBank/DDBJ whole genome shotgun (WGS) entry which is preliminary data.</text>
</comment>
<dbReference type="EMBL" id="JBHTII010000001">
    <property type="protein sequence ID" value="MFD0791221.1"/>
    <property type="molecule type" value="Genomic_DNA"/>
</dbReference>
<name>A0ABW3AKR2_9MICO</name>
<sequence>MVSHDFVPPVDPGSFDPGFADPSIPSAFSGIFVLFVVLVLAVIGFSLYVGVRKYAVLKRAGHDPLTVDAELAARVLGSDALRPGAADAATPAKSLEERLAEIESLHERGVISADERAAARAAILGG</sequence>
<gene>
    <name evidence="2" type="ORF">ACFQ0P_12490</name>
</gene>
<dbReference type="Proteomes" id="UP001597055">
    <property type="component" value="Unassembled WGS sequence"/>
</dbReference>
<evidence type="ECO:0000313" key="2">
    <source>
        <dbReference type="EMBL" id="MFD0791221.1"/>
    </source>
</evidence>
<keyword evidence="1" id="KW-0472">Membrane</keyword>
<proteinExistence type="predicted"/>
<feature type="transmembrane region" description="Helical" evidence="1">
    <location>
        <begin position="27"/>
        <end position="49"/>
    </location>
</feature>
<keyword evidence="1" id="KW-0812">Transmembrane</keyword>
<dbReference type="RefSeq" id="WP_204979002.1">
    <property type="nucleotide sequence ID" value="NZ_JBHTII010000001.1"/>
</dbReference>
<evidence type="ECO:0000256" key="1">
    <source>
        <dbReference type="SAM" id="Phobius"/>
    </source>
</evidence>
<reference evidence="3" key="1">
    <citation type="journal article" date="2019" name="Int. J. Syst. Evol. Microbiol.">
        <title>The Global Catalogue of Microorganisms (GCM) 10K type strain sequencing project: providing services to taxonomists for standard genome sequencing and annotation.</title>
        <authorList>
            <consortium name="The Broad Institute Genomics Platform"/>
            <consortium name="The Broad Institute Genome Sequencing Center for Infectious Disease"/>
            <person name="Wu L."/>
            <person name="Ma J."/>
        </authorList>
    </citation>
    <scope>NUCLEOTIDE SEQUENCE [LARGE SCALE GENOMIC DNA]</scope>
    <source>
        <strain evidence="3">CCUG 54523</strain>
    </source>
</reference>
<keyword evidence="1" id="KW-1133">Transmembrane helix</keyword>
<keyword evidence="3" id="KW-1185">Reference proteome</keyword>
<protein>
    <submittedName>
        <fullName evidence="2">SHOCT domain-containing protein</fullName>
    </submittedName>
</protein>
<organism evidence="2 3">
    <name type="scientific">Microbacterium insulae</name>
    <dbReference type="NCBI Taxonomy" id="483014"/>
    <lineage>
        <taxon>Bacteria</taxon>
        <taxon>Bacillati</taxon>
        <taxon>Actinomycetota</taxon>
        <taxon>Actinomycetes</taxon>
        <taxon>Micrococcales</taxon>
        <taxon>Microbacteriaceae</taxon>
        <taxon>Microbacterium</taxon>
    </lineage>
</organism>
<evidence type="ECO:0000313" key="3">
    <source>
        <dbReference type="Proteomes" id="UP001597055"/>
    </source>
</evidence>